<dbReference type="Pfam" id="PF16127">
    <property type="entry name" value="DUF4839"/>
    <property type="match status" value="1"/>
</dbReference>
<evidence type="ECO:0000256" key="2">
    <source>
        <dbReference type="SAM" id="Phobius"/>
    </source>
</evidence>
<dbReference type="InterPro" id="IPR032290">
    <property type="entry name" value="DUF4839"/>
</dbReference>
<comment type="caution">
    <text evidence="3">The sequence shown here is derived from an EMBL/GenBank/DDBJ whole genome shotgun (WGS) entry which is preliminary data.</text>
</comment>
<reference evidence="3 4" key="1">
    <citation type="submission" date="2019-07" db="EMBL/GenBank/DDBJ databases">
        <title>Georgenia wutianyii sp. nov. and Georgenia *** sp. nov. isolated from plateau pika (Ochotona curzoniae) in the Qinghai-Tibet plateau of China.</title>
        <authorList>
            <person name="Tian Z."/>
        </authorList>
    </citation>
    <scope>NUCLEOTIDE SEQUENCE [LARGE SCALE GENOMIC DNA]</scope>
    <source>
        <strain evidence="3 4">Z446</strain>
    </source>
</reference>
<organism evidence="3 4">
    <name type="scientific">Georgenia yuyongxinii</name>
    <dbReference type="NCBI Taxonomy" id="2589797"/>
    <lineage>
        <taxon>Bacteria</taxon>
        <taxon>Bacillati</taxon>
        <taxon>Actinomycetota</taxon>
        <taxon>Actinomycetes</taxon>
        <taxon>Micrococcales</taxon>
        <taxon>Bogoriellaceae</taxon>
        <taxon>Georgenia</taxon>
    </lineage>
</organism>
<feature type="compositionally biased region" description="Acidic residues" evidence="1">
    <location>
        <begin position="127"/>
        <end position="137"/>
    </location>
</feature>
<evidence type="ECO:0000313" key="4">
    <source>
        <dbReference type="Proteomes" id="UP000318693"/>
    </source>
</evidence>
<evidence type="ECO:0000313" key="3">
    <source>
        <dbReference type="EMBL" id="TRW47431.1"/>
    </source>
</evidence>
<proteinExistence type="predicted"/>
<keyword evidence="2" id="KW-0812">Transmembrane</keyword>
<name>A0A552WX69_9MICO</name>
<dbReference type="Proteomes" id="UP000318693">
    <property type="component" value="Unassembled WGS sequence"/>
</dbReference>
<keyword evidence="2" id="KW-0472">Membrane</keyword>
<dbReference type="EMBL" id="VJXR01000002">
    <property type="protein sequence ID" value="TRW47431.1"/>
    <property type="molecule type" value="Genomic_DNA"/>
</dbReference>
<gene>
    <name evidence="3" type="ORF">FJ693_01110</name>
</gene>
<feature type="region of interest" description="Disordered" evidence="1">
    <location>
        <begin position="102"/>
        <end position="138"/>
    </location>
</feature>
<keyword evidence="4" id="KW-1185">Reference proteome</keyword>
<dbReference type="AlphaFoldDB" id="A0A552WX69"/>
<accession>A0A552WX69</accession>
<keyword evidence="2" id="KW-1133">Transmembrane helix</keyword>
<feature type="transmembrane region" description="Helical" evidence="2">
    <location>
        <begin position="76"/>
        <end position="99"/>
    </location>
</feature>
<feature type="compositionally biased region" description="Low complexity" evidence="1">
    <location>
        <begin position="105"/>
        <end position="126"/>
    </location>
</feature>
<evidence type="ECO:0000256" key="1">
    <source>
        <dbReference type="SAM" id="MobiDB-lite"/>
    </source>
</evidence>
<sequence length="263" mass="28484">MLTTVHERCSPFGVWKGSRMAGDGSKYELKTVRTIRGTEARVTAKWEKAGWELVTQSQGKLQTEIKFRRAKPRTPWRLLAVLGGVLLLLAVIIFIGVSLSGGGSSQPTTSPTDSAAPPSEQPSGEPEPSEPAEEETLTAENNADLAALLTGPSDGPTVEEFAAKYNGRVIEFDGNIGAMNLHGDASTRYDILVSFGDFSETRSSGGPNFQFRDVNTTHDLHLTGDDIPDTIGVGHNLHIVARVEEFETDSLLFLLDPVSTQFR</sequence>
<protein>
    <submittedName>
        <fullName evidence="3">DUF4839 domain-containing protein</fullName>
    </submittedName>
</protein>